<evidence type="ECO:0000256" key="16">
    <source>
        <dbReference type="SAM" id="MobiDB-lite"/>
    </source>
</evidence>
<dbReference type="GO" id="GO:0005769">
    <property type="term" value="C:early endosome"/>
    <property type="evidence" value="ECO:0007669"/>
    <property type="project" value="UniProtKB-SubCell"/>
</dbReference>
<keyword evidence="11" id="KW-0862">Zinc</keyword>
<keyword evidence="10 14" id="KW-0863">Zinc-finger</keyword>
<name>A0AAW1CY95_9HEMI</name>
<sequence length="680" mass="77340">METENEKDSVNETITHDDIQDKVENQIEALLAEIVQLKSERQKCQEEFGAQRGKMKELFLQKEEEHLKLQEEIKQLRLELDEARSQLTVTGLNLEANQAERIKSEDELTSLQQLVTATIEESSRFEEEVLNLRQKVAELERELFIQRGGSSGSIFTDPVHSPGGGDGGMLNLTKPGTVFTSLARLPAKLVSQLGAADQPFHHQQQPIDDTGMKKAKEDAEMLRSLVIPLEEEIAALKTKLRETDEQLQRYQAQEERAKEIAEKKTAKLIDLSQSSGESHSEANQNLSVEESVGSGGGSEVHQKSLVCDMCVNYEAQLVAAQGKSTELERQVAVLERYKDELAKETVLNKQLESKWQESRDLHKSEVSELQEKMQSNEIAFAKLKEIYKKTCEDIKTEFIKLTEERNLTNERLDKLQSENETLVGKYNAHSIKLQNEAINLPDSVERLQEMWLNQREELIKARVGQERAEETVKTLECLYTDAQKKISQLQSTAERIEAELIRVNTVLRQEQAVVKKCEEDKEALNNQIASLNKIIHSLKQDKKKLETSECELRSRLISLQTGLENGEAVQKDFVLLSQSLQRELERLRGQNTTLRWEHEEDVNECRGCEQPFKSGSKGKHNCRHCGRIFCISCLGHKVTSGPAQRESRVCQVCHTLLNSETAPYFSTTSAVHPPYHQDNK</sequence>
<dbReference type="Pfam" id="PF09311">
    <property type="entry name" value="Rab5-bind"/>
    <property type="match status" value="1"/>
</dbReference>
<dbReference type="InterPro" id="IPR011011">
    <property type="entry name" value="Znf_FYVE_PHD"/>
</dbReference>
<dbReference type="Gene3D" id="3.30.40.10">
    <property type="entry name" value="Zinc/RING finger domain, C3HC4 (zinc finger)"/>
    <property type="match status" value="1"/>
</dbReference>
<dbReference type="Pfam" id="PF01363">
    <property type="entry name" value="FYVE"/>
    <property type="match status" value="1"/>
</dbReference>
<dbReference type="CDD" id="cd15739">
    <property type="entry name" value="FYVE_RABE_unchar"/>
    <property type="match status" value="1"/>
</dbReference>
<keyword evidence="7" id="KW-0254">Endocytosis</keyword>
<dbReference type="PANTHER" id="PTHR31179:SF7">
    <property type="entry name" value="FYVE-TYPE DOMAIN-CONTAINING PROTEIN"/>
    <property type="match status" value="1"/>
</dbReference>
<dbReference type="InterPro" id="IPR015390">
    <property type="entry name" value="Rabaptin_Rab5-bd_dom"/>
</dbReference>
<dbReference type="EMBL" id="JAPXFL010000007">
    <property type="protein sequence ID" value="KAK9503789.1"/>
    <property type="molecule type" value="Genomic_DNA"/>
</dbReference>
<evidence type="ECO:0000256" key="8">
    <source>
        <dbReference type="ARBA" id="ARBA00022723"/>
    </source>
</evidence>
<dbReference type="SUPFAM" id="SSF57903">
    <property type="entry name" value="FYVE/PHD zinc finger"/>
    <property type="match status" value="1"/>
</dbReference>
<feature type="region of interest" description="Disordered" evidence="16">
    <location>
        <begin position="271"/>
        <end position="297"/>
    </location>
</feature>
<dbReference type="SMART" id="SM00064">
    <property type="entry name" value="FYVE"/>
    <property type="match status" value="1"/>
</dbReference>
<evidence type="ECO:0000256" key="14">
    <source>
        <dbReference type="PROSITE-ProRule" id="PRU00091"/>
    </source>
</evidence>
<dbReference type="Proteomes" id="UP001461498">
    <property type="component" value="Unassembled WGS sequence"/>
</dbReference>
<dbReference type="GO" id="GO:0008083">
    <property type="term" value="F:growth factor activity"/>
    <property type="evidence" value="ECO:0007669"/>
    <property type="project" value="InterPro"/>
</dbReference>
<organism evidence="18 19">
    <name type="scientific">Rhynocoris fuscipes</name>
    <dbReference type="NCBI Taxonomy" id="488301"/>
    <lineage>
        <taxon>Eukaryota</taxon>
        <taxon>Metazoa</taxon>
        <taxon>Ecdysozoa</taxon>
        <taxon>Arthropoda</taxon>
        <taxon>Hexapoda</taxon>
        <taxon>Insecta</taxon>
        <taxon>Pterygota</taxon>
        <taxon>Neoptera</taxon>
        <taxon>Paraneoptera</taxon>
        <taxon>Hemiptera</taxon>
        <taxon>Heteroptera</taxon>
        <taxon>Panheteroptera</taxon>
        <taxon>Cimicomorpha</taxon>
        <taxon>Reduviidae</taxon>
        <taxon>Harpactorinae</taxon>
        <taxon>Harpactorini</taxon>
        <taxon>Rhynocoris</taxon>
    </lineage>
</organism>
<evidence type="ECO:0000256" key="1">
    <source>
        <dbReference type="ARBA" id="ARBA00004412"/>
    </source>
</evidence>
<dbReference type="EMBL" id="JAPXFL010000007">
    <property type="protein sequence ID" value="KAK9503788.1"/>
    <property type="molecule type" value="Genomic_DNA"/>
</dbReference>
<dbReference type="InterPro" id="IPR000306">
    <property type="entry name" value="Znf_FYVE"/>
</dbReference>
<feature type="coiled-coil region" evidence="15">
    <location>
        <begin position="465"/>
        <end position="548"/>
    </location>
</feature>
<dbReference type="GO" id="GO:0015031">
    <property type="term" value="P:protein transport"/>
    <property type="evidence" value="ECO:0007669"/>
    <property type="project" value="UniProtKB-KW"/>
</dbReference>
<evidence type="ECO:0000256" key="9">
    <source>
        <dbReference type="ARBA" id="ARBA00022753"/>
    </source>
</evidence>
<keyword evidence="9" id="KW-0967">Endosome</keyword>
<gene>
    <name evidence="18" type="ORF">O3M35_010272</name>
</gene>
<evidence type="ECO:0000256" key="4">
    <source>
        <dbReference type="ARBA" id="ARBA00022448"/>
    </source>
</evidence>
<keyword evidence="8" id="KW-0479">Metal-binding</keyword>
<evidence type="ECO:0000256" key="6">
    <source>
        <dbReference type="ARBA" id="ARBA00022553"/>
    </source>
</evidence>
<keyword evidence="12" id="KW-0653">Protein transport</keyword>
<dbReference type="InterPro" id="IPR003914">
    <property type="entry name" value="Rabaptin"/>
</dbReference>
<reference evidence="18 19" key="1">
    <citation type="submission" date="2022-12" db="EMBL/GenBank/DDBJ databases">
        <title>Chromosome-level genome assembly of true bugs.</title>
        <authorList>
            <person name="Ma L."/>
            <person name="Li H."/>
        </authorList>
    </citation>
    <scope>NUCLEOTIDE SEQUENCE [LARGE SCALE GENOMIC DNA]</scope>
    <source>
        <strain evidence="18">Lab_2022b</strain>
    </source>
</reference>
<keyword evidence="5" id="KW-0963">Cytoplasm</keyword>
<keyword evidence="4" id="KW-0813">Transport</keyword>
<keyword evidence="13 15" id="KW-0175">Coiled coil</keyword>
<dbReference type="Gene3D" id="1.20.5.730">
    <property type="entry name" value="Single helix bin"/>
    <property type="match status" value="1"/>
</dbReference>
<feature type="compositionally biased region" description="Polar residues" evidence="16">
    <location>
        <begin position="271"/>
        <end position="286"/>
    </location>
</feature>
<evidence type="ECO:0000256" key="7">
    <source>
        <dbReference type="ARBA" id="ARBA00022583"/>
    </source>
</evidence>
<dbReference type="GO" id="GO:0006897">
    <property type="term" value="P:endocytosis"/>
    <property type="evidence" value="ECO:0007669"/>
    <property type="project" value="UniProtKB-KW"/>
</dbReference>
<dbReference type="InterPro" id="IPR018514">
    <property type="entry name" value="Rabaptin_CC"/>
</dbReference>
<evidence type="ECO:0000256" key="13">
    <source>
        <dbReference type="ARBA" id="ARBA00023054"/>
    </source>
</evidence>
<dbReference type="PANTHER" id="PTHR31179">
    <property type="entry name" value="RAB GTPASE-BINDING EFFECTOR PROTEIN"/>
    <property type="match status" value="1"/>
</dbReference>
<evidence type="ECO:0000256" key="10">
    <source>
        <dbReference type="ARBA" id="ARBA00022771"/>
    </source>
</evidence>
<evidence type="ECO:0000259" key="17">
    <source>
        <dbReference type="PROSITE" id="PS50178"/>
    </source>
</evidence>
<dbReference type="PROSITE" id="PS50178">
    <property type="entry name" value="ZF_FYVE"/>
    <property type="match status" value="1"/>
</dbReference>
<evidence type="ECO:0000256" key="5">
    <source>
        <dbReference type="ARBA" id="ARBA00022490"/>
    </source>
</evidence>
<evidence type="ECO:0000256" key="2">
    <source>
        <dbReference type="ARBA" id="ARBA00004496"/>
    </source>
</evidence>
<feature type="coiled-coil region" evidence="15">
    <location>
        <begin position="310"/>
        <end position="354"/>
    </location>
</feature>
<proteinExistence type="inferred from homology"/>
<evidence type="ECO:0000256" key="3">
    <source>
        <dbReference type="ARBA" id="ARBA00006603"/>
    </source>
</evidence>
<dbReference type="GO" id="GO:0005096">
    <property type="term" value="F:GTPase activator activity"/>
    <property type="evidence" value="ECO:0007669"/>
    <property type="project" value="InterPro"/>
</dbReference>
<dbReference type="GO" id="GO:0008270">
    <property type="term" value="F:zinc ion binding"/>
    <property type="evidence" value="ECO:0007669"/>
    <property type="project" value="UniProtKB-KW"/>
</dbReference>
<evidence type="ECO:0000256" key="12">
    <source>
        <dbReference type="ARBA" id="ARBA00022927"/>
    </source>
</evidence>
<feature type="domain" description="FYVE-type" evidence="17">
    <location>
        <begin position="599"/>
        <end position="658"/>
    </location>
</feature>
<comment type="caution">
    <text evidence="18">The sequence shown here is derived from an EMBL/GenBank/DDBJ whole genome shotgun (WGS) entry which is preliminary data.</text>
</comment>
<dbReference type="InterPro" id="IPR013083">
    <property type="entry name" value="Znf_RING/FYVE/PHD"/>
</dbReference>
<evidence type="ECO:0000313" key="18">
    <source>
        <dbReference type="EMBL" id="KAK9503788.1"/>
    </source>
</evidence>
<feature type="coiled-coil region" evidence="15">
    <location>
        <begin position="233"/>
        <end position="267"/>
    </location>
</feature>
<keyword evidence="6" id="KW-0597">Phosphoprotein</keyword>
<evidence type="ECO:0000313" key="19">
    <source>
        <dbReference type="Proteomes" id="UP001461498"/>
    </source>
</evidence>
<keyword evidence="19" id="KW-1185">Reference proteome</keyword>
<dbReference type="Pfam" id="PF03528">
    <property type="entry name" value="Rabaptin"/>
    <property type="match status" value="1"/>
</dbReference>
<dbReference type="InterPro" id="IPR017455">
    <property type="entry name" value="Znf_FYVE-rel"/>
</dbReference>
<protein>
    <recommendedName>
        <fullName evidence="17">FYVE-type domain-containing protein</fullName>
    </recommendedName>
</protein>
<comment type="similarity">
    <text evidence="3">Belongs to the rabaptin family.</text>
</comment>
<evidence type="ECO:0000256" key="11">
    <source>
        <dbReference type="ARBA" id="ARBA00022833"/>
    </source>
</evidence>
<evidence type="ECO:0000256" key="15">
    <source>
        <dbReference type="SAM" id="Coils"/>
    </source>
</evidence>
<dbReference type="AlphaFoldDB" id="A0AAW1CY95"/>
<feature type="coiled-coil region" evidence="15">
    <location>
        <begin position="20"/>
        <end position="142"/>
    </location>
</feature>
<accession>A0AAW1CY95</accession>
<comment type="subcellular location">
    <subcellularLocation>
        <location evidence="2">Cytoplasm</location>
    </subcellularLocation>
    <subcellularLocation>
        <location evidence="1">Early endosome</location>
    </subcellularLocation>
</comment>